<dbReference type="Gene3D" id="1.20.1070.10">
    <property type="entry name" value="Rhodopsin 7-helix transmembrane proteins"/>
    <property type="match status" value="1"/>
</dbReference>
<feature type="compositionally biased region" description="Low complexity" evidence="16">
    <location>
        <begin position="971"/>
        <end position="986"/>
    </location>
</feature>
<evidence type="ECO:0000256" key="7">
    <source>
        <dbReference type="ARBA" id="ARBA00023040"/>
    </source>
</evidence>
<dbReference type="SUPFAM" id="SSF49854">
    <property type="entry name" value="Spermadhesin, CUB domain"/>
    <property type="match status" value="1"/>
</dbReference>
<organism evidence="22 23">
    <name type="scientific">Callorhinchus milii</name>
    <name type="common">Ghost shark</name>
    <dbReference type="NCBI Taxonomy" id="7868"/>
    <lineage>
        <taxon>Eukaryota</taxon>
        <taxon>Metazoa</taxon>
        <taxon>Chordata</taxon>
        <taxon>Craniata</taxon>
        <taxon>Vertebrata</taxon>
        <taxon>Chondrichthyes</taxon>
        <taxon>Holocephali</taxon>
        <taxon>Chimaeriformes</taxon>
        <taxon>Callorhinchidae</taxon>
        <taxon>Callorhinchus</taxon>
    </lineage>
</organism>
<evidence type="ECO:0000256" key="3">
    <source>
        <dbReference type="ARBA" id="ARBA00022475"/>
    </source>
</evidence>
<dbReference type="InterPro" id="IPR017983">
    <property type="entry name" value="GPCR_2_secretin-like_CS"/>
</dbReference>
<dbReference type="SUPFAM" id="SSF49899">
    <property type="entry name" value="Concanavalin A-like lectins/glucanases"/>
    <property type="match status" value="1"/>
</dbReference>
<dbReference type="GO" id="GO:0005886">
    <property type="term" value="C:plasma membrane"/>
    <property type="evidence" value="ECO:0007669"/>
    <property type="project" value="UniProtKB-SubCell"/>
</dbReference>
<dbReference type="Gene3D" id="2.60.220.50">
    <property type="match status" value="1"/>
</dbReference>
<feature type="transmembrane region" description="Helical" evidence="17">
    <location>
        <begin position="679"/>
        <end position="702"/>
    </location>
</feature>
<dbReference type="InterPro" id="IPR013320">
    <property type="entry name" value="ConA-like_dom_sf"/>
</dbReference>
<keyword evidence="10" id="KW-0675">Receptor</keyword>
<evidence type="ECO:0000256" key="1">
    <source>
        <dbReference type="ARBA" id="ARBA00004651"/>
    </source>
</evidence>
<evidence type="ECO:0000313" key="22">
    <source>
        <dbReference type="Ensembl" id="ENSCMIP00000015470.1"/>
    </source>
</evidence>
<dbReference type="InterPro" id="IPR057244">
    <property type="entry name" value="GAIN_B"/>
</dbReference>
<accession>A0A4W3HJH8</accession>
<feature type="compositionally biased region" description="Polar residues" evidence="16">
    <location>
        <begin position="987"/>
        <end position="1005"/>
    </location>
</feature>
<comment type="caution">
    <text evidence="15">Lacks conserved residue(s) required for the propagation of feature annotation.</text>
</comment>
<evidence type="ECO:0000256" key="12">
    <source>
        <dbReference type="ARBA" id="ARBA00023224"/>
    </source>
</evidence>
<evidence type="ECO:0000256" key="13">
    <source>
        <dbReference type="ARBA" id="ARBA00069922"/>
    </source>
</evidence>
<dbReference type="Pfam" id="PF26574">
    <property type="entry name" value="GAIN_ADGRG2"/>
    <property type="match status" value="1"/>
</dbReference>
<dbReference type="PROSITE" id="PS50261">
    <property type="entry name" value="G_PROTEIN_RECEP_F2_4"/>
    <property type="match status" value="1"/>
</dbReference>
<name>A0A4W3HJH8_CALMI</name>
<keyword evidence="9 15" id="KW-1015">Disulfide bond</keyword>
<sequence length="1031" mass="113542">GVGVGQSWCWQRCPTGQFTSPCYPDLYPNDLKCEWTIRAPMGFSVQLTFQDFTLEEAQGCIYDSVIISTGADTIKLCGITASGLTLSSTGSSLNVSFRTDFSIQKKGFTASYTQVAVSLRNQKVVLSRDSTDQTMSVSSSLIIPELRQFTLCLEAKSSDTKKHWILFSYSDTQGSELIISDEECDVSYLWKKHFSHKAITGEWRQICLAWDGITGNIITQSQATQQVNLCRGSRDKFIPGNGRLILAPNGDTSNYIFSGEIYNFRLWNFSMDTQALEDVTCDQVGNVVDWQNAHWNRSAADVQPDSELSCDSGGAGRCCGGGGRQSGSWHGCGAESTAEGQTRRQGSGLGSVRWSVLFPSSSPELMSASVLFSTDNCTEEESPSDYFWPQTRPPATQFLMCVSNGDNAADVANQLLDFTADTKNLTREQVDRLVETLSQIVIVASINESLASTVVTVLSNILSSSDTALVTSSRVALQTVDALTVKMTFLGPSVSITSRNLALGISAVDPRNYSGTSFSVGSLEPDSDLKDTEAESLAEVLLPTSLLEQLSEAEFSAVSRTQFAFFSKSGLFQDPGAFPLEGYVVASSVGNITIEDLSQPIRIKIKHRQSEVGPQCTFWDLALNNGSGGWNPKGCRVHPQSNANETICLCDHLTHFGVLMDISGTAHQIDAVNTQILTFITHIGCGVSAIFSATTLLTYVAFEKLRRDYPSKILMNLSTSLFFLNLLFLVDGWLASFQLRGLCVAVGALLHFFLLASFTWMGLEAVHMYIALVKVFNTYIRKYMLKFCIIGWGLPALVVGIVLAINLEFYGMQVYGKDDNGQGASAFCWIDHPIVFYVTCMCYFVVLFLMNVAMFVVVLIQICGRNGKKSNRSLREEILRNLRSVVSLTFLLGLTWGFAFFAWGPVNLAFMYLFAIFNSLQGFFVFVFHCALKENVQKQWRRYLCCGRFRLPENSDWSRTVTNNTKKVSSENLGKSLSSSSIGSNSTGWASKLKSSSNLFKTSSNKGEEQRGAVWGGGKQDTWDRLLTRGQ</sequence>
<keyword evidence="11" id="KW-0325">Glycoprotein</keyword>
<feature type="domain" description="G-protein coupled receptors family 2 profile 2" evidence="20">
    <location>
        <begin position="677"/>
        <end position="933"/>
    </location>
</feature>
<dbReference type="GO" id="GO:0007189">
    <property type="term" value="P:adenylate cyclase-activating G protein-coupled receptor signaling pathway"/>
    <property type="evidence" value="ECO:0007669"/>
    <property type="project" value="TreeGrafter"/>
</dbReference>
<feature type="domain" description="Pentraxin (PTX)" evidence="21">
    <location>
        <begin position="120"/>
        <end position="310"/>
    </location>
</feature>
<dbReference type="GO" id="GO:0043236">
    <property type="term" value="F:laminin binding"/>
    <property type="evidence" value="ECO:0007669"/>
    <property type="project" value="TreeGrafter"/>
</dbReference>
<dbReference type="GO" id="GO:0004930">
    <property type="term" value="F:G protein-coupled receptor activity"/>
    <property type="evidence" value="ECO:0007669"/>
    <property type="project" value="UniProtKB-KW"/>
</dbReference>
<dbReference type="InParanoid" id="A0A4W3HJH8"/>
<reference evidence="22" key="4">
    <citation type="submission" date="2025-08" db="UniProtKB">
        <authorList>
            <consortium name="Ensembl"/>
        </authorList>
    </citation>
    <scope>IDENTIFICATION</scope>
</reference>
<evidence type="ECO:0000256" key="10">
    <source>
        <dbReference type="ARBA" id="ARBA00023170"/>
    </source>
</evidence>
<dbReference type="SMART" id="SM00042">
    <property type="entry name" value="CUB"/>
    <property type="match status" value="1"/>
</dbReference>
<feature type="disulfide bond" evidence="15">
    <location>
        <begin position="60"/>
        <end position="77"/>
    </location>
</feature>
<feature type="transmembrane region" description="Helical" evidence="17">
    <location>
        <begin position="739"/>
        <end position="763"/>
    </location>
</feature>
<dbReference type="Gene3D" id="2.60.120.290">
    <property type="entry name" value="Spermadhesin, CUB domain"/>
    <property type="match status" value="1"/>
</dbReference>
<keyword evidence="7" id="KW-0297">G-protein coupled receptor</keyword>
<dbReference type="SMART" id="SM00303">
    <property type="entry name" value="GPS"/>
    <property type="match status" value="1"/>
</dbReference>
<feature type="transmembrane region" description="Helical" evidence="17">
    <location>
        <begin position="834"/>
        <end position="860"/>
    </location>
</feature>
<dbReference type="GO" id="GO:0060347">
    <property type="term" value="P:heart trabecula formation"/>
    <property type="evidence" value="ECO:0007669"/>
    <property type="project" value="TreeGrafter"/>
</dbReference>
<evidence type="ECO:0000259" key="19">
    <source>
        <dbReference type="PROSITE" id="PS50221"/>
    </source>
</evidence>
<dbReference type="InterPro" id="IPR000203">
    <property type="entry name" value="GPS"/>
</dbReference>
<dbReference type="PANTHER" id="PTHR12011">
    <property type="entry name" value="ADHESION G-PROTEIN COUPLED RECEPTOR"/>
    <property type="match status" value="1"/>
</dbReference>
<evidence type="ECO:0000256" key="6">
    <source>
        <dbReference type="ARBA" id="ARBA00022989"/>
    </source>
</evidence>
<protein>
    <recommendedName>
        <fullName evidence="13">Adhesion G-protein coupled receptor G6</fullName>
    </recommendedName>
    <alternativeName>
        <fullName evidence="14">G-protein coupled receptor 126</fullName>
    </alternativeName>
</protein>
<dbReference type="InterPro" id="IPR046338">
    <property type="entry name" value="GAIN_dom_sf"/>
</dbReference>
<evidence type="ECO:0000256" key="9">
    <source>
        <dbReference type="ARBA" id="ARBA00023157"/>
    </source>
</evidence>
<reference evidence="23" key="2">
    <citation type="journal article" date="2007" name="PLoS Biol.">
        <title>Survey sequencing and comparative analysis of the elephant shark (Callorhinchus milii) genome.</title>
        <authorList>
            <person name="Venkatesh B."/>
            <person name="Kirkness E.F."/>
            <person name="Loh Y.H."/>
            <person name="Halpern A.L."/>
            <person name="Lee A.P."/>
            <person name="Johnson J."/>
            <person name="Dandona N."/>
            <person name="Viswanathan L.D."/>
            <person name="Tay A."/>
            <person name="Venter J.C."/>
            <person name="Strausberg R.L."/>
            <person name="Brenner S."/>
        </authorList>
    </citation>
    <scope>NUCLEOTIDE SEQUENCE [LARGE SCALE GENOMIC DNA]</scope>
</reference>
<dbReference type="Ensembl" id="ENSCMIT00000015789.1">
    <property type="protein sequence ID" value="ENSCMIP00000015470.1"/>
    <property type="gene ID" value="ENSCMIG00000007546.1"/>
</dbReference>
<dbReference type="PROSITE" id="PS01180">
    <property type="entry name" value="CUB"/>
    <property type="match status" value="1"/>
</dbReference>
<dbReference type="InterPro" id="IPR035914">
    <property type="entry name" value="Sperma_CUB_dom_sf"/>
</dbReference>
<dbReference type="InterPro" id="IPR000832">
    <property type="entry name" value="GPCR_2_secretin-like"/>
</dbReference>
<evidence type="ECO:0000256" key="5">
    <source>
        <dbReference type="ARBA" id="ARBA00022729"/>
    </source>
</evidence>
<feature type="domain" description="GAIN-B" evidence="19">
    <location>
        <begin position="492"/>
        <end position="666"/>
    </location>
</feature>
<dbReference type="InterPro" id="IPR058857">
    <property type="entry name" value="GAIN_ADGRG2/6"/>
</dbReference>
<keyword evidence="12" id="KW-0807">Transducer</keyword>
<evidence type="ECO:0000259" key="20">
    <source>
        <dbReference type="PROSITE" id="PS50261"/>
    </source>
</evidence>
<feature type="region of interest" description="Disordered" evidence="16">
    <location>
        <begin position="971"/>
        <end position="1031"/>
    </location>
</feature>
<evidence type="ECO:0000259" key="21">
    <source>
        <dbReference type="PROSITE" id="PS51828"/>
    </source>
</evidence>
<evidence type="ECO:0000256" key="14">
    <source>
        <dbReference type="ARBA" id="ARBA00082039"/>
    </source>
</evidence>
<proteinExistence type="inferred from homology"/>
<feature type="transmembrane region" description="Helical" evidence="17">
    <location>
        <begin position="909"/>
        <end position="932"/>
    </location>
</feature>
<reference evidence="22" key="5">
    <citation type="submission" date="2025-09" db="UniProtKB">
        <authorList>
            <consortium name="Ensembl"/>
        </authorList>
    </citation>
    <scope>IDENTIFICATION</scope>
</reference>
<evidence type="ECO:0000256" key="4">
    <source>
        <dbReference type="ARBA" id="ARBA00022692"/>
    </source>
</evidence>
<reference evidence="23" key="1">
    <citation type="journal article" date="2006" name="Science">
        <title>Ancient noncoding elements conserved in the human genome.</title>
        <authorList>
            <person name="Venkatesh B."/>
            <person name="Kirkness E.F."/>
            <person name="Loh Y.H."/>
            <person name="Halpern A.L."/>
            <person name="Lee A.P."/>
            <person name="Johnson J."/>
            <person name="Dandona N."/>
            <person name="Viswanathan L.D."/>
            <person name="Tay A."/>
            <person name="Venter J.C."/>
            <person name="Strausberg R.L."/>
            <person name="Brenner S."/>
        </authorList>
    </citation>
    <scope>NUCLEOTIDE SEQUENCE [LARGE SCALE GENOMIC DNA]</scope>
</reference>
<reference evidence="23" key="3">
    <citation type="journal article" date="2014" name="Nature">
        <title>Elephant shark genome provides unique insights into gnathostome evolution.</title>
        <authorList>
            <consortium name="International Elephant Shark Genome Sequencing Consortium"/>
            <person name="Venkatesh B."/>
            <person name="Lee A.P."/>
            <person name="Ravi V."/>
            <person name="Maurya A.K."/>
            <person name="Lian M.M."/>
            <person name="Swann J.B."/>
            <person name="Ohta Y."/>
            <person name="Flajnik M.F."/>
            <person name="Sutoh Y."/>
            <person name="Kasahara M."/>
            <person name="Hoon S."/>
            <person name="Gangu V."/>
            <person name="Roy S.W."/>
            <person name="Irimia M."/>
            <person name="Korzh V."/>
            <person name="Kondrychyn I."/>
            <person name="Lim Z.W."/>
            <person name="Tay B.H."/>
            <person name="Tohari S."/>
            <person name="Kong K.W."/>
            <person name="Ho S."/>
            <person name="Lorente-Galdos B."/>
            <person name="Quilez J."/>
            <person name="Marques-Bonet T."/>
            <person name="Raney B.J."/>
            <person name="Ingham P.W."/>
            <person name="Tay A."/>
            <person name="Hillier L.W."/>
            <person name="Minx P."/>
            <person name="Boehm T."/>
            <person name="Wilson R.K."/>
            <person name="Brenner S."/>
            <person name="Warren W.C."/>
        </authorList>
    </citation>
    <scope>NUCLEOTIDE SEQUENCE [LARGE SCALE GENOMIC DNA]</scope>
</reference>
<dbReference type="Gene3D" id="2.60.120.200">
    <property type="match status" value="1"/>
</dbReference>
<dbReference type="Pfam" id="PF00002">
    <property type="entry name" value="7tm_2"/>
    <property type="match status" value="1"/>
</dbReference>
<dbReference type="PROSITE" id="PS50221">
    <property type="entry name" value="GAIN_B"/>
    <property type="match status" value="1"/>
</dbReference>
<keyword evidence="6 17" id="KW-1133">Transmembrane helix</keyword>
<dbReference type="PANTHER" id="PTHR12011:SF290">
    <property type="entry name" value="ADHESION G-PROTEIN COUPLED RECEPTOR G6"/>
    <property type="match status" value="1"/>
</dbReference>
<dbReference type="OMA" id="AVHHPIC"/>
<dbReference type="SMART" id="SM00159">
    <property type="entry name" value="PTX"/>
    <property type="match status" value="1"/>
</dbReference>
<dbReference type="SUPFAM" id="SSF81321">
    <property type="entry name" value="Family A G protein-coupled receptor-like"/>
    <property type="match status" value="1"/>
</dbReference>
<dbReference type="FunCoup" id="A0A4W3HJH8">
    <property type="interactions" value="82"/>
</dbReference>
<dbReference type="GO" id="GO:0007166">
    <property type="term" value="P:cell surface receptor signaling pathway"/>
    <property type="evidence" value="ECO:0007669"/>
    <property type="project" value="InterPro"/>
</dbReference>
<dbReference type="PRINTS" id="PR00249">
    <property type="entry name" value="GPCRSECRETIN"/>
</dbReference>
<dbReference type="Proteomes" id="UP000314986">
    <property type="component" value="Unassembled WGS sequence"/>
</dbReference>
<evidence type="ECO:0000259" key="18">
    <source>
        <dbReference type="PROSITE" id="PS01180"/>
    </source>
</evidence>
<evidence type="ECO:0000256" key="15">
    <source>
        <dbReference type="PROSITE-ProRule" id="PRU00059"/>
    </source>
</evidence>
<feature type="transmembrane region" description="Helical" evidence="17">
    <location>
        <begin position="783"/>
        <end position="805"/>
    </location>
</feature>
<feature type="transmembrane region" description="Helical" evidence="17">
    <location>
        <begin position="881"/>
        <end position="903"/>
    </location>
</feature>
<dbReference type="InterPro" id="IPR000859">
    <property type="entry name" value="CUB_dom"/>
</dbReference>
<dbReference type="Pfam" id="PF00431">
    <property type="entry name" value="CUB"/>
    <property type="match status" value="1"/>
</dbReference>
<dbReference type="GeneTree" id="ENSGT00940000155621"/>
<keyword evidence="8 17" id="KW-0472">Membrane</keyword>
<keyword evidence="3" id="KW-1003">Cell membrane</keyword>
<dbReference type="CDD" id="cd00041">
    <property type="entry name" value="CUB"/>
    <property type="match status" value="1"/>
</dbReference>
<keyword evidence="23" id="KW-1185">Reference proteome</keyword>
<keyword evidence="4 17" id="KW-0812">Transmembrane</keyword>
<dbReference type="InterPro" id="IPR001759">
    <property type="entry name" value="PTX_dom"/>
</dbReference>
<evidence type="ECO:0000313" key="23">
    <source>
        <dbReference type="Proteomes" id="UP000314986"/>
    </source>
</evidence>
<dbReference type="Pfam" id="PF00354">
    <property type="entry name" value="Pentaxin"/>
    <property type="match status" value="1"/>
</dbReference>
<evidence type="ECO:0000256" key="2">
    <source>
        <dbReference type="ARBA" id="ARBA00007343"/>
    </source>
</evidence>
<comment type="subcellular location">
    <subcellularLocation>
        <location evidence="1">Cell membrane</location>
        <topology evidence="1">Multi-pass membrane protein</topology>
    </subcellularLocation>
</comment>
<dbReference type="PROSITE" id="PS51828">
    <property type="entry name" value="PTX_2"/>
    <property type="match status" value="1"/>
</dbReference>
<feature type="transmembrane region" description="Helical" evidence="17">
    <location>
        <begin position="714"/>
        <end position="733"/>
    </location>
</feature>
<evidence type="ECO:0000256" key="17">
    <source>
        <dbReference type="SAM" id="Phobius"/>
    </source>
</evidence>
<dbReference type="FunFam" id="1.20.1070.10:FF:000052">
    <property type="entry name" value="Adhesion G-protein coupled receptor G6"/>
    <property type="match status" value="1"/>
</dbReference>
<keyword evidence="5" id="KW-0732">Signal</keyword>
<dbReference type="Pfam" id="PF01825">
    <property type="entry name" value="GPS"/>
    <property type="match status" value="1"/>
</dbReference>
<feature type="region of interest" description="Disordered" evidence="16">
    <location>
        <begin position="324"/>
        <end position="346"/>
    </location>
</feature>
<feature type="domain" description="CUB" evidence="18">
    <location>
        <begin position="1"/>
        <end position="115"/>
    </location>
</feature>
<dbReference type="InterPro" id="IPR017981">
    <property type="entry name" value="GPCR_2-like_7TM"/>
</dbReference>
<evidence type="ECO:0000256" key="11">
    <source>
        <dbReference type="ARBA" id="ARBA00023180"/>
    </source>
</evidence>
<dbReference type="GO" id="GO:0022011">
    <property type="term" value="P:myelination in peripheral nervous system"/>
    <property type="evidence" value="ECO:0007669"/>
    <property type="project" value="TreeGrafter"/>
</dbReference>
<evidence type="ECO:0000256" key="8">
    <source>
        <dbReference type="ARBA" id="ARBA00023136"/>
    </source>
</evidence>
<dbReference type="AlphaFoldDB" id="A0A4W3HJH8"/>
<feature type="compositionally biased region" description="Basic and acidic residues" evidence="16">
    <location>
        <begin position="1021"/>
        <end position="1031"/>
    </location>
</feature>
<dbReference type="PROSITE" id="PS00650">
    <property type="entry name" value="G_PROTEIN_RECEP_F2_2"/>
    <property type="match status" value="1"/>
</dbReference>
<evidence type="ECO:0000256" key="16">
    <source>
        <dbReference type="SAM" id="MobiDB-lite"/>
    </source>
</evidence>
<dbReference type="FunFam" id="2.60.120.290:FF:000013">
    <property type="entry name" value="Membrane frizzled-related protein"/>
    <property type="match status" value="1"/>
</dbReference>
<comment type="similarity">
    <text evidence="2">Belongs to the G-protein coupled receptor 2 family. Adhesion G-protein coupled receptor (ADGR) subfamily.</text>
</comment>
<dbReference type="STRING" id="7868.ENSCMIP00000015470"/>